<evidence type="ECO:0000256" key="2">
    <source>
        <dbReference type="ARBA" id="ARBA00022490"/>
    </source>
</evidence>
<dbReference type="InterPro" id="IPR014729">
    <property type="entry name" value="Rossmann-like_a/b/a_fold"/>
</dbReference>
<evidence type="ECO:0000259" key="9">
    <source>
        <dbReference type="SMART" id="SM00977"/>
    </source>
</evidence>
<comment type="similarity">
    <text evidence="8">Belongs to the tRNA(Ile)-lysidine synthase family.</text>
</comment>
<comment type="caution">
    <text evidence="10">The sequence shown here is derived from an EMBL/GenBank/DDBJ whole genome shotgun (WGS) entry which is preliminary data.</text>
</comment>
<dbReference type="Gene3D" id="3.40.50.620">
    <property type="entry name" value="HUPs"/>
    <property type="match status" value="1"/>
</dbReference>
<dbReference type="NCBIfam" id="TIGR02432">
    <property type="entry name" value="lysidine_TilS_N"/>
    <property type="match status" value="1"/>
</dbReference>
<comment type="catalytic activity">
    <reaction evidence="7 8">
        <text>cytidine(34) in tRNA(Ile2) + L-lysine + ATP = lysidine(34) in tRNA(Ile2) + AMP + diphosphate + H(+)</text>
        <dbReference type="Rhea" id="RHEA:43744"/>
        <dbReference type="Rhea" id="RHEA-COMP:10625"/>
        <dbReference type="Rhea" id="RHEA-COMP:10670"/>
        <dbReference type="ChEBI" id="CHEBI:15378"/>
        <dbReference type="ChEBI" id="CHEBI:30616"/>
        <dbReference type="ChEBI" id="CHEBI:32551"/>
        <dbReference type="ChEBI" id="CHEBI:33019"/>
        <dbReference type="ChEBI" id="CHEBI:82748"/>
        <dbReference type="ChEBI" id="CHEBI:83665"/>
        <dbReference type="ChEBI" id="CHEBI:456215"/>
        <dbReference type="EC" id="6.3.4.19"/>
    </reaction>
</comment>
<evidence type="ECO:0000256" key="6">
    <source>
        <dbReference type="ARBA" id="ARBA00022840"/>
    </source>
</evidence>
<dbReference type="EMBL" id="JBBBNY010000003">
    <property type="protein sequence ID" value="MEI7036393.1"/>
    <property type="molecule type" value="Genomic_DNA"/>
</dbReference>
<dbReference type="NCBIfam" id="TIGR02433">
    <property type="entry name" value="lysidine_TilS_C"/>
    <property type="match status" value="1"/>
</dbReference>
<evidence type="ECO:0000313" key="10">
    <source>
        <dbReference type="EMBL" id="MEI7036393.1"/>
    </source>
</evidence>
<keyword evidence="2 8" id="KW-0963">Cytoplasm</keyword>
<keyword evidence="11" id="KW-1185">Reference proteome</keyword>
<keyword evidence="5 8" id="KW-0547">Nucleotide-binding</keyword>
<keyword evidence="6 8" id="KW-0067">ATP-binding</keyword>
<dbReference type="SUPFAM" id="SSF82829">
    <property type="entry name" value="MesJ substrate recognition domain-like"/>
    <property type="match status" value="1"/>
</dbReference>
<dbReference type="PANTHER" id="PTHR43033">
    <property type="entry name" value="TRNA(ILE)-LYSIDINE SYNTHASE-RELATED"/>
    <property type="match status" value="1"/>
</dbReference>
<comment type="domain">
    <text evidence="8">The N-terminal region contains the highly conserved SGGXDS motif, predicted to be a P-loop motif involved in ATP binding.</text>
</comment>
<evidence type="ECO:0000256" key="3">
    <source>
        <dbReference type="ARBA" id="ARBA00022598"/>
    </source>
</evidence>
<dbReference type="CDD" id="cd01992">
    <property type="entry name" value="TilS_N"/>
    <property type="match status" value="1"/>
</dbReference>
<evidence type="ECO:0000256" key="8">
    <source>
        <dbReference type="HAMAP-Rule" id="MF_01161"/>
    </source>
</evidence>
<dbReference type="Pfam" id="PF09179">
    <property type="entry name" value="TilS"/>
    <property type="match status" value="1"/>
</dbReference>
<comment type="function">
    <text evidence="8">Ligates lysine onto the cytidine present at position 34 of the AUA codon-specific tRNA(Ile) that contains the anticodon CAU, in an ATP-dependent manner. Cytidine is converted to lysidine, thus changing the amino acid specificity of the tRNA from methionine to isoleucine.</text>
</comment>
<dbReference type="InterPro" id="IPR012094">
    <property type="entry name" value="tRNA_Ile_lys_synt"/>
</dbReference>
<evidence type="ECO:0000256" key="1">
    <source>
        <dbReference type="ARBA" id="ARBA00004496"/>
    </source>
</evidence>
<evidence type="ECO:0000256" key="4">
    <source>
        <dbReference type="ARBA" id="ARBA00022694"/>
    </source>
</evidence>
<dbReference type="InterPro" id="IPR015262">
    <property type="entry name" value="tRNA_Ile_lys_synt_subst-bd"/>
</dbReference>
<reference evidence="10 11" key="1">
    <citation type="journal article" date="2014" name="Int. J. Syst. Evol. Microbiol.">
        <title>Fulvimonas yonginensis sp. nov., isolated from greenhouse soil, and emended description of the genus Fulvimonas.</title>
        <authorList>
            <person name="Ahn J.H."/>
            <person name="Kim S.J."/>
            <person name="Weon H.Y."/>
            <person name="Hong S.B."/>
            <person name="Seok S.J."/>
            <person name="Kwon S.W."/>
        </authorList>
    </citation>
    <scope>NUCLEOTIDE SEQUENCE [LARGE SCALE GENOMIC DNA]</scope>
    <source>
        <strain evidence="10 11">KACC 16952</strain>
    </source>
</reference>
<dbReference type="SMART" id="SM00977">
    <property type="entry name" value="TilS_C"/>
    <property type="match status" value="1"/>
</dbReference>
<accession>A0ABU8JB15</accession>
<feature type="binding site" evidence="8">
    <location>
        <begin position="26"/>
        <end position="31"/>
    </location>
    <ligand>
        <name>ATP</name>
        <dbReference type="ChEBI" id="CHEBI:30616"/>
    </ligand>
</feature>
<evidence type="ECO:0000313" key="11">
    <source>
        <dbReference type="Proteomes" id="UP001381174"/>
    </source>
</evidence>
<organism evidence="10 11">
    <name type="scientific">Fulvimonas yonginensis</name>
    <dbReference type="NCBI Taxonomy" id="1495200"/>
    <lineage>
        <taxon>Bacteria</taxon>
        <taxon>Pseudomonadati</taxon>
        <taxon>Pseudomonadota</taxon>
        <taxon>Gammaproteobacteria</taxon>
        <taxon>Lysobacterales</taxon>
        <taxon>Rhodanobacteraceae</taxon>
        <taxon>Fulvimonas</taxon>
    </lineage>
</organism>
<dbReference type="Gene3D" id="1.20.59.20">
    <property type="match status" value="1"/>
</dbReference>
<evidence type="ECO:0000256" key="5">
    <source>
        <dbReference type="ARBA" id="ARBA00022741"/>
    </source>
</evidence>
<dbReference type="HAMAP" id="MF_01161">
    <property type="entry name" value="tRNA_Ile_lys_synt"/>
    <property type="match status" value="1"/>
</dbReference>
<dbReference type="EC" id="6.3.4.19" evidence="8"/>
<evidence type="ECO:0000256" key="7">
    <source>
        <dbReference type="ARBA" id="ARBA00048539"/>
    </source>
</evidence>
<dbReference type="InterPro" id="IPR012795">
    <property type="entry name" value="tRNA_Ile_lys_synt_N"/>
</dbReference>
<keyword evidence="4 8" id="KW-0819">tRNA processing</keyword>
<keyword evidence="3 8" id="KW-0436">Ligase</keyword>
<dbReference type="GO" id="GO:0032267">
    <property type="term" value="F:tRNA(Ile)-lysidine synthase activity"/>
    <property type="evidence" value="ECO:0007669"/>
    <property type="project" value="UniProtKB-EC"/>
</dbReference>
<dbReference type="InterPro" id="IPR011063">
    <property type="entry name" value="TilS/TtcA_N"/>
</dbReference>
<comment type="subcellular location">
    <subcellularLocation>
        <location evidence="1 8">Cytoplasm</location>
    </subcellularLocation>
</comment>
<dbReference type="PANTHER" id="PTHR43033:SF1">
    <property type="entry name" value="TRNA(ILE)-LYSIDINE SYNTHASE-RELATED"/>
    <property type="match status" value="1"/>
</dbReference>
<proteinExistence type="inferred from homology"/>
<protein>
    <recommendedName>
        <fullName evidence="8">tRNA(Ile)-lysidine synthase</fullName>
        <ecNumber evidence="8">6.3.4.19</ecNumber>
    </recommendedName>
    <alternativeName>
        <fullName evidence="8">tRNA(Ile)-2-lysyl-cytidine synthase</fullName>
    </alternativeName>
    <alternativeName>
        <fullName evidence="8">tRNA(Ile)-lysidine synthetase</fullName>
    </alternativeName>
</protein>
<dbReference type="RefSeq" id="WP_336807010.1">
    <property type="nucleotide sequence ID" value="NZ_JBBBNY010000003.1"/>
</dbReference>
<sequence>MSSALPDTLRRALDRHPDGPLCVAFSGGPDSTALLHALAMLPQARARGLRVLHVDHGLDPHSARWAAQVQAFCATLEVACELRTVEVARDAGEGPEAAARRARYAAFAAALAPDEWLLLGHHRDDQAETVLLKLLRGAGPRGLGGMCETRPLGRGRLWRPLLDLPREVLRDYVRAWHLPSIEDPSNRDPRLRRNHLRHEILPRLRTHWPHAVDSILHSATLCRAADETLRAAWQPAFERLLDAPTGSLDADGWLALDPALREPLLDHWLHARGLPAPTAAQRRQIERQCGARAGQQPCVRWPGAELHIWKGRLWARPPRRPLDPHWEAVWHGEPLTLPDGGRLSLDPPGRLSAPLTVCLRRGGERLRPAGDRHTRELRDLFQQAALPPWLRQACPLLHADGELVAVADRWQTARGAALFQALGRQPRWTPAP</sequence>
<dbReference type="Proteomes" id="UP001381174">
    <property type="component" value="Unassembled WGS sequence"/>
</dbReference>
<name>A0ABU8JB15_9GAMM</name>
<dbReference type="InterPro" id="IPR012796">
    <property type="entry name" value="Lysidine-tRNA-synth_C"/>
</dbReference>
<dbReference type="SUPFAM" id="SSF52402">
    <property type="entry name" value="Adenine nucleotide alpha hydrolases-like"/>
    <property type="match status" value="1"/>
</dbReference>
<feature type="domain" description="Lysidine-tRNA(Ile) synthetase C-terminal" evidence="9">
    <location>
        <begin position="355"/>
        <end position="428"/>
    </location>
</feature>
<dbReference type="Pfam" id="PF01171">
    <property type="entry name" value="ATP_bind_3"/>
    <property type="match status" value="1"/>
</dbReference>
<dbReference type="SUPFAM" id="SSF56037">
    <property type="entry name" value="PheT/TilS domain"/>
    <property type="match status" value="1"/>
</dbReference>
<dbReference type="Pfam" id="PF11734">
    <property type="entry name" value="TilS_C"/>
    <property type="match status" value="1"/>
</dbReference>
<gene>
    <name evidence="8 10" type="primary">tilS</name>
    <name evidence="10" type="ORF">WAT24_06450</name>
</gene>